<comment type="caution">
    <text evidence="1">The sequence shown here is derived from an EMBL/GenBank/DDBJ whole genome shotgun (WGS) entry which is preliminary data.</text>
</comment>
<evidence type="ECO:0000313" key="2">
    <source>
        <dbReference type="Proteomes" id="UP000276133"/>
    </source>
</evidence>
<dbReference type="AlphaFoldDB" id="A0A3M7SV06"/>
<organism evidence="1 2">
    <name type="scientific">Brachionus plicatilis</name>
    <name type="common">Marine rotifer</name>
    <name type="synonym">Brachionus muelleri</name>
    <dbReference type="NCBI Taxonomy" id="10195"/>
    <lineage>
        <taxon>Eukaryota</taxon>
        <taxon>Metazoa</taxon>
        <taxon>Spiralia</taxon>
        <taxon>Gnathifera</taxon>
        <taxon>Rotifera</taxon>
        <taxon>Eurotatoria</taxon>
        <taxon>Monogononta</taxon>
        <taxon>Pseudotrocha</taxon>
        <taxon>Ploima</taxon>
        <taxon>Brachionidae</taxon>
        <taxon>Brachionus</taxon>
    </lineage>
</organism>
<accession>A0A3M7SV06</accession>
<dbReference type="EMBL" id="REGN01000748">
    <property type="protein sequence ID" value="RNA39477.1"/>
    <property type="molecule type" value="Genomic_DNA"/>
</dbReference>
<gene>
    <name evidence="1" type="ORF">BpHYR1_042343</name>
</gene>
<protein>
    <submittedName>
        <fullName evidence="1">Uncharacterized protein</fullName>
    </submittedName>
</protein>
<dbReference type="Proteomes" id="UP000276133">
    <property type="component" value="Unassembled WGS sequence"/>
</dbReference>
<keyword evidence="2" id="KW-1185">Reference proteome</keyword>
<evidence type="ECO:0000313" key="1">
    <source>
        <dbReference type="EMBL" id="RNA39477.1"/>
    </source>
</evidence>
<reference evidence="1 2" key="1">
    <citation type="journal article" date="2018" name="Sci. Rep.">
        <title>Genomic signatures of local adaptation to the degree of environmental predictability in rotifers.</title>
        <authorList>
            <person name="Franch-Gras L."/>
            <person name="Hahn C."/>
            <person name="Garcia-Roger E.M."/>
            <person name="Carmona M.J."/>
            <person name="Serra M."/>
            <person name="Gomez A."/>
        </authorList>
    </citation>
    <scope>NUCLEOTIDE SEQUENCE [LARGE SCALE GENOMIC DNA]</scope>
    <source>
        <strain evidence="1">HYR1</strain>
    </source>
</reference>
<name>A0A3M7SV06_BRAPC</name>
<sequence>MTMLGISNLESLIYPSKRIIYLGLPLGDLNFINSFIDAKMRDVEKGMFSVTFYLYSIGCKPRAMNSTTVIILRNDRDYWKFPKRN</sequence>
<proteinExistence type="predicted"/>